<comment type="caution">
    <text evidence="4">The sequence shown here is derived from an EMBL/GenBank/DDBJ whole genome shotgun (WGS) entry which is preliminary data.</text>
</comment>
<gene>
    <name evidence="4" type="ORF">BED47_03545</name>
</gene>
<keyword evidence="1" id="KW-0808">Transferase</keyword>
<dbReference type="InterPro" id="IPR000182">
    <property type="entry name" value="GNAT_dom"/>
</dbReference>
<dbReference type="EMBL" id="MDKC01000002">
    <property type="protein sequence ID" value="ODG93376.1"/>
    <property type="molecule type" value="Genomic_DNA"/>
</dbReference>
<reference evidence="4 5" key="1">
    <citation type="submission" date="2016-07" db="EMBL/GenBank/DDBJ databases">
        <authorList>
            <person name="Townsley L."/>
            <person name="Shank E.A."/>
        </authorList>
    </citation>
    <scope>NUCLEOTIDE SEQUENCE [LARGE SCALE GENOMIC DNA]</scope>
    <source>
        <strain evidence="4 5">CH01</strain>
    </source>
</reference>
<evidence type="ECO:0000259" key="3">
    <source>
        <dbReference type="PROSITE" id="PS51186"/>
    </source>
</evidence>
<dbReference type="Pfam" id="PF13420">
    <property type="entry name" value="Acetyltransf_4"/>
    <property type="match status" value="1"/>
</dbReference>
<dbReference type="PANTHER" id="PTHR43072">
    <property type="entry name" value="N-ACETYLTRANSFERASE"/>
    <property type="match status" value="1"/>
</dbReference>
<evidence type="ECO:0000313" key="4">
    <source>
        <dbReference type="EMBL" id="ODG93376.1"/>
    </source>
</evidence>
<sequence length="170" mass="19735">MIREATQNDLNDILEIYNDAILNTTAVYTYKPQTLESRQIWFEQKMDEGFPILVCELDQKVVGFATFGPFRAWPAYKYSIEHSVYVNNEYRKKGIATSLMKELISIAKEREYMTLIAGIDADNEKSIAMHKNFGFVYSGTIKKAGYKFNRWLDLSFYQLDLDGPKNPTEE</sequence>
<organism evidence="4 5">
    <name type="scientific">Gottfriedia luciferensis</name>
    <dbReference type="NCBI Taxonomy" id="178774"/>
    <lineage>
        <taxon>Bacteria</taxon>
        <taxon>Bacillati</taxon>
        <taxon>Bacillota</taxon>
        <taxon>Bacilli</taxon>
        <taxon>Bacillales</taxon>
        <taxon>Bacillaceae</taxon>
        <taxon>Gottfriedia</taxon>
    </lineage>
</organism>
<dbReference type="Proteomes" id="UP000094580">
    <property type="component" value="Unassembled WGS sequence"/>
</dbReference>
<name>A0ABX2ZUB7_9BACI</name>
<dbReference type="RefSeq" id="WP_069032452.1">
    <property type="nucleotide sequence ID" value="NZ_MDKC01000002.1"/>
</dbReference>
<dbReference type="CDD" id="cd04301">
    <property type="entry name" value="NAT_SF"/>
    <property type="match status" value="1"/>
</dbReference>
<feature type="domain" description="N-acetyltransferase" evidence="3">
    <location>
        <begin position="1"/>
        <end position="157"/>
    </location>
</feature>
<accession>A0ABX2ZUB7</accession>
<dbReference type="PANTHER" id="PTHR43072:SF23">
    <property type="entry name" value="UPF0039 PROTEIN C11D3.02C"/>
    <property type="match status" value="1"/>
</dbReference>
<protein>
    <submittedName>
        <fullName evidence="4">Phosphinothricin acetyltransferase</fullName>
    </submittedName>
</protein>
<dbReference type="Gene3D" id="3.40.630.30">
    <property type="match status" value="1"/>
</dbReference>
<evidence type="ECO:0000256" key="2">
    <source>
        <dbReference type="ARBA" id="ARBA00023315"/>
    </source>
</evidence>
<evidence type="ECO:0000256" key="1">
    <source>
        <dbReference type="ARBA" id="ARBA00022679"/>
    </source>
</evidence>
<proteinExistence type="predicted"/>
<keyword evidence="2" id="KW-0012">Acyltransferase</keyword>
<keyword evidence="5" id="KW-1185">Reference proteome</keyword>
<evidence type="ECO:0000313" key="5">
    <source>
        <dbReference type="Proteomes" id="UP000094580"/>
    </source>
</evidence>
<dbReference type="InterPro" id="IPR016181">
    <property type="entry name" value="Acyl_CoA_acyltransferase"/>
</dbReference>
<dbReference type="PROSITE" id="PS51186">
    <property type="entry name" value="GNAT"/>
    <property type="match status" value="1"/>
</dbReference>
<dbReference type="SUPFAM" id="SSF55729">
    <property type="entry name" value="Acyl-CoA N-acyltransferases (Nat)"/>
    <property type="match status" value="1"/>
</dbReference>